<keyword evidence="1" id="KW-0175">Coiled coil</keyword>
<name>A0A1I7XC62_HETBA</name>
<feature type="compositionally biased region" description="Basic residues" evidence="2">
    <location>
        <begin position="326"/>
        <end position="335"/>
    </location>
</feature>
<evidence type="ECO:0000313" key="3">
    <source>
        <dbReference type="Proteomes" id="UP000095283"/>
    </source>
</evidence>
<feature type="compositionally biased region" description="Polar residues" evidence="2">
    <location>
        <begin position="337"/>
        <end position="351"/>
    </location>
</feature>
<proteinExistence type="predicted"/>
<feature type="region of interest" description="Disordered" evidence="2">
    <location>
        <begin position="263"/>
        <end position="291"/>
    </location>
</feature>
<feature type="region of interest" description="Disordered" evidence="2">
    <location>
        <begin position="326"/>
        <end position="375"/>
    </location>
</feature>
<accession>A0A1I7XC62</accession>
<organism evidence="3 4">
    <name type="scientific">Heterorhabditis bacteriophora</name>
    <name type="common">Entomopathogenic nematode worm</name>
    <dbReference type="NCBI Taxonomy" id="37862"/>
    <lineage>
        <taxon>Eukaryota</taxon>
        <taxon>Metazoa</taxon>
        <taxon>Ecdysozoa</taxon>
        <taxon>Nematoda</taxon>
        <taxon>Chromadorea</taxon>
        <taxon>Rhabditida</taxon>
        <taxon>Rhabditina</taxon>
        <taxon>Rhabditomorpha</taxon>
        <taxon>Strongyloidea</taxon>
        <taxon>Heterorhabditidae</taxon>
        <taxon>Heterorhabditis</taxon>
    </lineage>
</organism>
<sequence>MREAESNLAVKELRQRLAELEQHWAKYVHMRAFDPSVASIEKDTAEIPQQQPSPPLTSARYRLNFVCILKDNIVIVLIEQIVVTYFNGVYACLGLVWQKLRHLLLVNIIVVFEVMELETQNHVCTNQLKRQDDEIKRVREELDSVQKNRKELEISAKQEKQRCVQKESELNELYIMERLKYSEAMQSIQDLRQTITQLELKKAEKWTQNQLRGTSVCDVDDDSNSHASIGSNGDALSLVSEDMNALIADMTVRVPVLNNLVEEESATETENRPEEKHDGNDTTDSGNQSALTSCHVRTVKVKNLVWQMAREMEPFQGQCSAKGVSRRLANRHRHSSALENTEDNQAFTNSNRSRRRKTVRQKTDGCGSVDSSLGTPEKVQIRRTSSMPSLCENTQGVFYVYTQTTGNKPHRVQRVQEVHFRLQLASK</sequence>
<protein>
    <submittedName>
        <fullName evidence="4">Kinesin motor domain-containing protein</fullName>
    </submittedName>
</protein>
<reference evidence="4" key="1">
    <citation type="submission" date="2016-11" db="UniProtKB">
        <authorList>
            <consortium name="WormBaseParasite"/>
        </authorList>
    </citation>
    <scope>IDENTIFICATION</scope>
</reference>
<keyword evidence="3" id="KW-1185">Reference proteome</keyword>
<feature type="compositionally biased region" description="Polar residues" evidence="2">
    <location>
        <begin position="282"/>
        <end position="291"/>
    </location>
</feature>
<dbReference type="WBParaSite" id="Hba_15279">
    <property type="protein sequence ID" value="Hba_15279"/>
    <property type="gene ID" value="Hba_15279"/>
</dbReference>
<evidence type="ECO:0000313" key="4">
    <source>
        <dbReference type="WBParaSite" id="Hba_15279"/>
    </source>
</evidence>
<dbReference type="AlphaFoldDB" id="A0A1I7XC62"/>
<feature type="coiled-coil region" evidence="1">
    <location>
        <begin position="121"/>
        <end position="201"/>
    </location>
</feature>
<evidence type="ECO:0000256" key="1">
    <source>
        <dbReference type="SAM" id="Coils"/>
    </source>
</evidence>
<feature type="compositionally biased region" description="Basic and acidic residues" evidence="2">
    <location>
        <begin position="269"/>
        <end position="280"/>
    </location>
</feature>
<dbReference type="Proteomes" id="UP000095283">
    <property type="component" value="Unplaced"/>
</dbReference>
<evidence type="ECO:0000256" key="2">
    <source>
        <dbReference type="SAM" id="MobiDB-lite"/>
    </source>
</evidence>